<dbReference type="Proteomes" id="UP000027135">
    <property type="component" value="Unassembled WGS sequence"/>
</dbReference>
<dbReference type="eggNOG" id="ENOG502T8MX">
    <property type="taxonomic scope" value="Eukaryota"/>
</dbReference>
<evidence type="ECO:0000313" key="3">
    <source>
        <dbReference type="EMBL" id="KDR23294.1"/>
    </source>
</evidence>
<proteinExistence type="inferred from homology"/>
<dbReference type="EMBL" id="KK852465">
    <property type="protein sequence ID" value="KDR23294.1"/>
    <property type="molecule type" value="Genomic_DNA"/>
</dbReference>
<dbReference type="PANTHER" id="PTHR13225:SF3">
    <property type="entry name" value="UPF0489 PROTEIN C5ORF22"/>
    <property type="match status" value="1"/>
</dbReference>
<organism evidence="3 4">
    <name type="scientific">Zootermopsis nevadensis</name>
    <name type="common">Dampwood termite</name>
    <dbReference type="NCBI Taxonomy" id="136037"/>
    <lineage>
        <taxon>Eukaryota</taxon>
        <taxon>Metazoa</taxon>
        <taxon>Ecdysozoa</taxon>
        <taxon>Arthropoda</taxon>
        <taxon>Hexapoda</taxon>
        <taxon>Insecta</taxon>
        <taxon>Pterygota</taxon>
        <taxon>Neoptera</taxon>
        <taxon>Polyneoptera</taxon>
        <taxon>Dictyoptera</taxon>
        <taxon>Blattodea</taxon>
        <taxon>Blattoidea</taxon>
        <taxon>Termitoidae</taxon>
        <taxon>Termopsidae</taxon>
        <taxon>Zootermopsis</taxon>
    </lineage>
</organism>
<comment type="similarity">
    <text evidence="1">Belongs to the UPF0489 family.</text>
</comment>
<evidence type="ECO:0000256" key="1">
    <source>
        <dbReference type="ARBA" id="ARBA00007099"/>
    </source>
</evidence>
<gene>
    <name evidence="3" type="ORF">L798_14056</name>
</gene>
<evidence type="ECO:0000313" key="4">
    <source>
        <dbReference type="Proteomes" id="UP000027135"/>
    </source>
</evidence>
<name>A0A067RTX3_ZOONE</name>
<protein>
    <submittedName>
        <fullName evidence="3">Uncharacterized protein</fullName>
    </submittedName>
</protein>
<dbReference type="AlphaFoldDB" id="A0A067RTX3"/>
<dbReference type="PANTHER" id="PTHR13225">
    <property type="entry name" value="MISEXPRESSION SUPPRESSOR OF RAS 6"/>
    <property type="match status" value="1"/>
</dbReference>
<keyword evidence="4" id="KW-1185">Reference proteome</keyword>
<evidence type="ECO:0000256" key="2">
    <source>
        <dbReference type="SAM" id="MobiDB-lite"/>
    </source>
</evidence>
<feature type="region of interest" description="Disordered" evidence="2">
    <location>
        <begin position="334"/>
        <end position="353"/>
    </location>
</feature>
<accession>A0A067RTX3</accession>
<sequence>MYGFAGARISSTRSALIILKEGGHGINKNKKSPRQKNFDMRSPQLKKSKPQMNRLNTVVTEAIFCRGFVDYDNELSGSMTVFLDVEPFQAVASLVQEVETHYPGDQVDWTLVHDAGCTCDDTELPHHVTSRDDIQQLITSSFTGLLCSLPGPPTIVTISSKTMFKSFFSTDVLNRLYDSTATASEKETRPFLIKRCLFLVRSHHGAVYIEYPLLLTGQNVSGVLKKEYKKTGVGCAYRVRGQLFALISVAKASETYDGETRIRYTTSVTYTRLPLLPNYETESCDNVECCVSVVYLCESVVDISGLLATSTSDKRLRDYTARIIRALNDNPDDVGEGTSVSSPCPDRLSEPSSVPSPLDIMGCFSGIRRSARDPNHLPPSSDMRVLGHLHAYHSPLFVLFRVFSTIYLIGSKKTMTCTRRSLSLDLAPGSNAHFLVTPFRSLISPLAIAEAVSILGRVGKLLYWRRGVQTSEEVTNGQILDASIFHLGQGSLIHFVPLNNCNAFYYKCLLVDDVSENNKLPNNLVHDQNEELVDVAAALILFNPPTFQFRNFSLADGDMYRQHRRTTQLQLREWVDLAFTLLFPEDRKTGLIGYSGFEFLSHYIDVGDDQIITREWLIAVLGRNCKVDGTSKNDDSDIKDFGGYQSIYKVTFAFLAATTKKRMTLITIHHTASHAIQQYGLYFAIDTAPHYQMATVYGQFLKTFKISRVTRRVYYNNIPEVIALLAVFLKDLGLLQHGRFLNLFVILIESFVVSSIPDH</sequence>
<dbReference type="InParanoid" id="A0A067RTX3"/>
<feature type="region of interest" description="Disordered" evidence="2">
    <location>
        <begin position="24"/>
        <end position="49"/>
    </location>
</feature>
<reference evidence="3 4" key="1">
    <citation type="journal article" date="2014" name="Nat. Commun.">
        <title>Molecular traces of alternative social organization in a termite genome.</title>
        <authorList>
            <person name="Terrapon N."/>
            <person name="Li C."/>
            <person name="Robertson H.M."/>
            <person name="Ji L."/>
            <person name="Meng X."/>
            <person name="Booth W."/>
            <person name="Chen Z."/>
            <person name="Childers C.P."/>
            <person name="Glastad K.M."/>
            <person name="Gokhale K."/>
            <person name="Gowin J."/>
            <person name="Gronenberg W."/>
            <person name="Hermansen R.A."/>
            <person name="Hu H."/>
            <person name="Hunt B.G."/>
            <person name="Huylmans A.K."/>
            <person name="Khalil S.M."/>
            <person name="Mitchell R.D."/>
            <person name="Munoz-Torres M.C."/>
            <person name="Mustard J.A."/>
            <person name="Pan H."/>
            <person name="Reese J.T."/>
            <person name="Scharf M.E."/>
            <person name="Sun F."/>
            <person name="Vogel H."/>
            <person name="Xiao J."/>
            <person name="Yang W."/>
            <person name="Yang Z."/>
            <person name="Yang Z."/>
            <person name="Zhou J."/>
            <person name="Zhu J."/>
            <person name="Brent C.S."/>
            <person name="Elsik C.G."/>
            <person name="Goodisman M.A."/>
            <person name="Liberles D.A."/>
            <person name="Roe R.M."/>
            <person name="Vargo E.L."/>
            <person name="Vilcinskas A."/>
            <person name="Wang J."/>
            <person name="Bornberg-Bauer E."/>
            <person name="Korb J."/>
            <person name="Zhang G."/>
            <person name="Liebig J."/>
        </authorList>
    </citation>
    <scope>NUCLEOTIDE SEQUENCE [LARGE SCALE GENOMIC DNA]</scope>
    <source>
        <tissue evidence="3">Whole organism</tissue>
    </source>
</reference>
<dbReference type="InterPro" id="IPR024131">
    <property type="entry name" value="UPF0489"/>
</dbReference>